<dbReference type="OrthoDB" id="198885at2759"/>
<evidence type="ECO:0000259" key="6">
    <source>
        <dbReference type="Pfam" id="PF00294"/>
    </source>
</evidence>
<evidence type="ECO:0000313" key="8">
    <source>
        <dbReference type="Proteomes" id="UP000029665"/>
    </source>
</evidence>
<dbReference type="AlphaFoldDB" id="A0A060SBM1"/>
<dbReference type="PANTHER" id="PTHR42909">
    <property type="entry name" value="ZGC:136858"/>
    <property type="match status" value="1"/>
</dbReference>
<evidence type="ECO:0000313" key="7">
    <source>
        <dbReference type="EMBL" id="CDO71636.1"/>
    </source>
</evidence>
<dbReference type="SUPFAM" id="SSF53613">
    <property type="entry name" value="Ribokinase-like"/>
    <property type="match status" value="1"/>
</dbReference>
<dbReference type="PANTHER" id="PTHR42909:SF1">
    <property type="entry name" value="CARBOHYDRATE KINASE PFKB DOMAIN-CONTAINING PROTEIN"/>
    <property type="match status" value="1"/>
</dbReference>
<dbReference type="Gene3D" id="3.40.1790.10">
    <property type="entry name" value="Indigoidine synthase domain"/>
    <property type="match status" value="1"/>
</dbReference>
<keyword evidence="1" id="KW-0479">Metal-binding</keyword>
<keyword evidence="3" id="KW-0464">Manganese</keyword>
<sequence length="810" mass="86232">MSFLRRRAALLLRPSTASLRCTRQASSLAAALKEHAPIDVHPEVQEALAHGQPVVALETTIITHGMPYPANLETARSVESNVRKVGAIPATIGLIEGRVKIGLEPHELERLADVRKNTSVVKLSRRDIGPAIALKRDGGTTCSATLIFSALAGIKVFSTGGLGGVHRGAETTMDISADLHELTRCPVGLVSAGVKSILDIGRTLEYLETLGVPVVSYGPTDDFPAFYSRHSGFKSPWRIEDPVSAARILHAQKQFGLSNGALFAVPIPEAYEAVGQELQRAVEQAVLESEANGMSRRGKEATPWLLRRVGELTAGKSLASNIALIENTALVGGQIAVAYSQLAKERQPVASHPHIVHKSPASVTDHKSSEPPPAKLVIVGSAAVDITARADPIAGAVRANSNLHTTAPGVVALTAGGVGRNVAEAAHRILTSYSSDFSTATALISPIGEDAFGQLLVSETQQVGLRTDGLISVPKARTAVCNMVLDSAGGLVGGVADMDVIRTLEASKVTDILEKHRPSILAMDANMSHETLKSLFMYAKERKINSESCSIFAMLSHTDNFEAFLYDSEPTSVPKSTVIFPAIAAALNSSSISRAPVTFATPNLLELAHMYQEACASPLELTAHKYWWQVIDEMGLGPDFRMELDQLARRSAFDGADAPRVNLSFLVDNGIAQMAINLLPFFQHLVIKCGDRGLIAAFRISGEEASSFAWATHSSNIFARQVVARSPSGRSVVVLKHFPPIPVPEEKIVNVTGAGDSLVGSMLASLTEDPAAFEEPAALDRLVAQAQLAAVYTLQSEHAVSPRLSTLADL</sequence>
<dbReference type="OMA" id="FNCIIAT"/>
<dbReference type="SUPFAM" id="SSF110581">
    <property type="entry name" value="Indigoidine synthase A-like"/>
    <property type="match status" value="1"/>
</dbReference>
<accession>A0A060SBM1</accession>
<dbReference type="InterPro" id="IPR029056">
    <property type="entry name" value="Ribokinase-like"/>
</dbReference>
<reference evidence="7" key="1">
    <citation type="submission" date="2014-01" db="EMBL/GenBank/DDBJ databases">
        <title>The genome of the white-rot fungus Pycnoporus cinnabarinus: a basidiomycete model with a versatile arsenal for lignocellulosic biomass breakdown.</title>
        <authorList>
            <person name="Levasseur A."/>
            <person name="Lomascolo A."/>
            <person name="Ruiz-Duenas F.J."/>
            <person name="Uzan E."/>
            <person name="Piumi F."/>
            <person name="Kues U."/>
            <person name="Ram A.F.J."/>
            <person name="Murat C."/>
            <person name="Haon M."/>
            <person name="Benoit I."/>
            <person name="Arfi Y."/>
            <person name="Chevret D."/>
            <person name="Drula E."/>
            <person name="Kwon M.J."/>
            <person name="Gouret P."/>
            <person name="Lesage-Meessen L."/>
            <person name="Lombard V."/>
            <person name="Mariette J."/>
            <person name="Noirot C."/>
            <person name="Park J."/>
            <person name="Patyshakuliyeva A."/>
            <person name="Wieneger R.A.B."/>
            <person name="Wosten H.A.B."/>
            <person name="Martin F."/>
            <person name="Coutinho P.M."/>
            <person name="de Vries R."/>
            <person name="Martinez A.T."/>
            <person name="Klopp C."/>
            <person name="Pontarotti P."/>
            <person name="Henrissat B."/>
            <person name="Record E."/>
        </authorList>
    </citation>
    <scope>NUCLEOTIDE SEQUENCE [LARGE SCALE GENOMIC DNA]</scope>
    <source>
        <strain evidence="7">BRFM137</strain>
    </source>
</reference>
<dbReference type="Gene3D" id="3.40.1190.20">
    <property type="match status" value="1"/>
</dbReference>
<keyword evidence="2" id="KW-0378">Hydrolase</keyword>
<keyword evidence="8" id="KW-1185">Reference proteome</keyword>
<evidence type="ECO:0000256" key="4">
    <source>
        <dbReference type="ARBA" id="ARBA00023239"/>
    </source>
</evidence>
<dbReference type="STRING" id="5643.A0A060SBM1"/>
<dbReference type="HOGENOM" id="CLU_012201_3_2_1"/>
<evidence type="ECO:0000256" key="5">
    <source>
        <dbReference type="ARBA" id="ARBA00023295"/>
    </source>
</evidence>
<evidence type="ECO:0000256" key="3">
    <source>
        <dbReference type="ARBA" id="ARBA00023211"/>
    </source>
</evidence>
<evidence type="ECO:0000256" key="2">
    <source>
        <dbReference type="ARBA" id="ARBA00022801"/>
    </source>
</evidence>
<dbReference type="InterPro" id="IPR007342">
    <property type="entry name" value="PsuG"/>
</dbReference>
<gene>
    <name evidence="7" type="ORF">BN946_scf184911.g106</name>
</gene>
<dbReference type="InterPro" id="IPR011611">
    <property type="entry name" value="PfkB_dom"/>
</dbReference>
<keyword evidence="4" id="KW-0456">Lyase</keyword>
<proteinExistence type="inferred from homology"/>
<protein>
    <recommendedName>
        <fullName evidence="6">Carbohydrate kinase PfkB domain-containing protein</fullName>
    </recommendedName>
</protein>
<comment type="caution">
    <text evidence="7">The sequence shown here is derived from an EMBL/GenBank/DDBJ whole genome shotgun (WGS) entry which is preliminary data.</text>
</comment>
<feature type="domain" description="Carbohydrate kinase PfkB" evidence="6">
    <location>
        <begin position="722"/>
        <end position="801"/>
    </location>
</feature>
<dbReference type="EMBL" id="CCBP010000103">
    <property type="protein sequence ID" value="CDO71636.1"/>
    <property type="molecule type" value="Genomic_DNA"/>
</dbReference>
<dbReference type="Pfam" id="PF00294">
    <property type="entry name" value="PfkB"/>
    <property type="match status" value="2"/>
</dbReference>
<dbReference type="GO" id="GO:0046872">
    <property type="term" value="F:metal ion binding"/>
    <property type="evidence" value="ECO:0007669"/>
    <property type="project" value="UniProtKB-KW"/>
</dbReference>
<feature type="domain" description="Carbohydrate kinase PfkB" evidence="6">
    <location>
        <begin position="375"/>
        <end position="542"/>
    </location>
</feature>
<name>A0A060SBM1_PYCCI</name>
<dbReference type="GO" id="GO:0005737">
    <property type="term" value="C:cytoplasm"/>
    <property type="evidence" value="ECO:0007669"/>
    <property type="project" value="TreeGrafter"/>
</dbReference>
<dbReference type="HAMAP" id="MF_01876">
    <property type="entry name" value="PsiMP_glycosidase"/>
    <property type="match status" value="1"/>
</dbReference>
<dbReference type="GO" id="GO:0004730">
    <property type="term" value="F:pseudouridylate synthase activity"/>
    <property type="evidence" value="ECO:0007669"/>
    <property type="project" value="InterPro"/>
</dbReference>
<dbReference type="Pfam" id="PF04227">
    <property type="entry name" value="Indigoidine_A"/>
    <property type="match status" value="1"/>
</dbReference>
<evidence type="ECO:0000256" key="1">
    <source>
        <dbReference type="ARBA" id="ARBA00022723"/>
    </source>
</evidence>
<organism evidence="7 8">
    <name type="scientific">Pycnoporus cinnabarinus</name>
    <name type="common">Cinnabar-red polypore</name>
    <name type="synonym">Trametes cinnabarina</name>
    <dbReference type="NCBI Taxonomy" id="5643"/>
    <lineage>
        <taxon>Eukaryota</taxon>
        <taxon>Fungi</taxon>
        <taxon>Dikarya</taxon>
        <taxon>Basidiomycota</taxon>
        <taxon>Agaricomycotina</taxon>
        <taxon>Agaricomycetes</taxon>
        <taxon>Polyporales</taxon>
        <taxon>Polyporaceae</taxon>
        <taxon>Trametes</taxon>
    </lineage>
</organism>
<dbReference type="InterPro" id="IPR022830">
    <property type="entry name" value="Indigdn_synthA-like"/>
</dbReference>
<dbReference type="Proteomes" id="UP000029665">
    <property type="component" value="Unassembled WGS sequence"/>
</dbReference>
<keyword evidence="5" id="KW-0326">Glycosidase</keyword>
<dbReference type="GO" id="GO:0016798">
    <property type="term" value="F:hydrolase activity, acting on glycosyl bonds"/>
    <property type="evidence" value="ECO:0007669"/>
    <property type="project" value="UniProtKB-KW"/>
</dbReference>